<dbReference type="PANTHER" id="PTHR47331">
    <property type="entry name" value="PHD-TYPE DOMAIN-CONTAINING PROTEIN"/>
    <property type="match status" value="1"/>
</dbReference>
<sequence>MPVHERATGQTYTRRYDSIGVRTGSSKFKLAMPERPVTKRGILLCAASLYDPLGYVATLPLQPEQLLQELCRSKCGWDEEVNQAVQDEDPGLRHRYTGQWNQNMMDVLVPLAKRIPFTASVVAKVEDSQRKHKSGRAESAERHIETRPRKFGRRLRSCELINNIMGRHGKARPVREPSRFGQANSKRMLVRAGHGEGSLNHNHHYLILVPTKFHFMTTRVLLALDRFPATTYSTTASTSSETTCNFTSKNISCISSSHSKVFSTTTNAEDCCSPPKEPTPLREFDYTVTTSADEINLTLCILPVNLSDLTSSLVHLRDSNFPATDGILPLILKAGSQDISTVILNLFKIFFITGTVPKRLVKVPVMNNLLNTKTLDTRQYGFMAELNRLICPWQQHLWIMSCSGHTHGLG</sequence>
<proteinExistence type="predicted"/>
<accession>G7YXM0</accession>
<reference evidence="2" key="1">
    <citation type="journal article" date="2011" name="Genome Biol.">
        <title>The draft genome of the carcinogenic human liver fluke Clonorchis sinensis.</title>
        <authorList>
            <person name="Wang X."/>
            <person name="Chen W."/>
            <person name="Huang Y."/>
            <person name="Sun J."/>
            <person name="Men J."/>
            <person name="Liu H."/>
            <person name="Luo F."/>
            <person name="Guo L."/>
            <person name="Lv X."/>
            <person name="Deng C."/>
            <person name="Zhou C."/>
            <person name="Fan Y."/>
            <person name="Li X."/>
            <person name="Huang L."/>
            <person name="Hu Y."/>
            <person name="Liang C."/>
            <person name="Hu X."/>
            <person name="Xu J."/>
            <person name="Yu X."/>
        </authorList>
    </citation>
    <scope>NUCLEOTIDE SEQUENCE [LARGE SCALE GENOMIC DNA]</scope>
    <source>
        <strain evidence="2">Henan</strain>
    </source>
</reference>
<reference key="2">
    <citation type="submission" date="2011-10" db="EMBL/GenBank/DDBJ databases">
        <title>The genome and transcriptome sequence of Clonorchis sinensis provide insights into the carcinogenic liver fluke.</title>
        <authorList>
            <person name="Wang X."/>
            <person name="Huang Y."/>
            <person name="Chen W."/>
            <person name="Liu H."/>
            <person name="Guo L."/>
            <person name="Chen Y."/>
            <person name="Luo F."/>
            <person name="Zhou W."/>
            <person name="Sun J."/>
            <person name="Mao Q."/>
            <person name="Liang P."/>
            <person name="Zhou C."/>
            <person name="Tian Y."/>
            <person name="Men J."/>
            <person name="Lv X."/>
            <person name="Huang L."/>
            <person name="Zhou J."/>
            <person name="Hu Y."/>
            <person name="Li R."/>
            <person name="Zhang F."/>
            <person name="Lei H."/>
            <person name="Li X."/>
            <person name="Hu X."/>
            <person name="Liang C."/>
            <person name="Xu J."/>
            <person name="Wu Z."/>
            <person name="Yu X."/>
        </authorList>
    </citation>
    <scope>NUCLEOTIDE SEQUENCE</scope>
    <source>
        <strain>Henan</strain>
    </source>
</reference>
<protein>
    <submittedName>
        <fullName evidence="2">Uncharacterized protein</fullName>
    </submittedName>
</protein>
<organism evidence="2 3">
    <name type="scientific">Clonorchis sinensis</name>
    <name type="common">Chinese liver fluke</name>
    <dbReference type="NCBI Taxonomy" id="79923"/>
    <lineage>
        <taxon>Eukaryota</taxon>
        <taxon>Metazoa</taxon>
        <taxon>Spiralia</taxon>
        <taxon>Lophotrochozoa</taxon>
        <taxon>Platyhelminthes</taxon>
        <taxon>Trematoda</taxon>
        <taxon>Digenea</taxon>
        <taxon>Opisthorchiida</taxon>
        <taxon>Opisthorchiata</taxon>
        <taxon>Opisthorchiidae</taxon>
        <taxon>Clonorchis</taxon>
    </lineage>
</organism>
<name>G7YXM0_CLOSI</name>
<feature type="region of interest" description="Disordered" evidence="1">
    <location>
        <begin position="126"/>
        <end position="148"/>
    </location>
</feature>
<evidence type="ECO:0000313" key="2">
    <source>
        <dbReference type="EMBL" id="GAA57700.1"/>
    </source>
</evidence>
<gene>
    <name evidence="2" type="ORF">CLF_113091</name>
</gene>
<evidence type="ECO:0000313" key="3">
    <source>
        <dbReference type="Proteomes" id="UP000008909"/>
    </source>
</evidence>
<dbReference type="Pfam" id="PF05380">
    <property type="entry name" value="Peptidase_A17"/>
    <property type="match status" value="1"/>
</dbReference>
<keyword evidence="3" id="KW-1185">Reference proteome</keyword>
<dbReference type="Proteomes" id="UP000008909">
    <property type="component" value="Unassembled WGS sequence"/>
</dbReference>
<dbReference type="InterPro" id="IPR008042">
    <property type="entry name" value="Retrotrans_Pao"/>
</dbReference>
<evidence type="ECO:0000256" key="1">
    <source>
        <dbReference type="SAM" id="MobiDB-lite"/>
    </source>
</evidence>
<dbReference type="AlphaFoldDB" id="G7YXM0"/>
<dbReference type="EMBL" id="DF144967">
    <property type="protein sequence ID" value="GAA57700.1"/>
    <property type="molecule type" value="Genomic_DNA"/>
</dbReference>